<evidence type="ECO:0000313" key="2">
    <source>
        <dbReference type="Proteomes" id="UP000440041"/>
    </source>
</evidence>
<sequence length="48" mass="4998">MTIFEATANNGVTARLRVSSVANGCNETSSCMDLTPSVSRLYASASGR</sequence>
<dbReference type="Proteomes" id="UP000440041">
    <property type="component" value="Unassembled WGS sequence"/>
</dbReference>
<dbReference type="EMBL" id="WBSO01000001">
    <property type="protein sequence ID" value="KAB8301847.1"/>
    <property type="molecule type" value="Genomic_DNA"/>
</dbReference>
<reference evidence="1 2" key="1">
    <citation type="submission" date="2019-09" db="EMBL/GenBank/DDBJ databases">
        <title>Characterization of the phylogenetic diversity of two novel species belonging to the genus Bifidobacterium: Bifidobacterium cebidarum sp. nov. and Bifidobacterium leontopitheci sp. nov.</title>
        <authorList>
            <person name="Lugli G.A."/>
            <person name="Duranti S."/>
            <person name="Milani C."/>
            <person name="Turroni F."/>
            <person name="Ventura M."/>
        </authorList>
    </citation>
    <scope>NUCLEOTIDE SEQUENCE [LARGE SCALE GENOMIC DNA]</scope>
    <source>
        <strain evidence="1 2">DSM 100238</strain>
    </source>
</reference>
<name>A0A6A2W352_9BIFI</name>
<evidence type="ECO:0000313" key="1">
    <source>
        <dbReference type="EMBL" id="KAB8301847.1"/>
    </source>
</evidence>
<comment type="caution">
    <text evidence="1">The sequence shown here is derived from an EMBL/GenBank/DDBJ whole genome shotgun (WGS) entry which is preliminary data.</text>
</comment>
<keyword evidence="2" id="KW-1185">Reference proteome</keyword>
<accession>A0A6A2W352</accession>
<dbReference type="AlphaFoldDB" id="A0A6A2W352"/>
<organism evidence="1 2">
    <name type="scientific">Bifidobacterium apri</name>
    <dbReference type="NCBI Taxonomy" id="1769423"/>
    <lineage>
        <taxon>Bacteria</taxon>
        <taxon>Bacillati</taxon>
        <taxon>Actinomycetota</taxon>
        <taxon>Actinomycetes</taxon>
        <taxon>Bifidobacteriales</taxon>
        <taxon>Bifidobacteriaceae</taxon>
        <taxon>Bifidobacterium</taxon>
    </lineage>
</organism>
<proteinExistence type="predicted"/>
<protein>
    <submittedName>
        <fullName evidence="1">Uncharacterized protein</fullName>
    </submittedName>
</protein>
<gene>
    <name evidence="1" type="ORF">DSM100238_0166</name>
</gene>